<gene>
    <name evidence="3" type="ORF">EXIGLDRAFT_839598</name>
</gene>
<keyword evidence="4" id="KW-1185">Reference proteome</keyword>
<evidence type="ECO:0000313" key="3">
    <source>
        <dbReference type="EMBL" id="KZV87942.1"/>
    </source>
</evidence>
<protein>
    <recommendedName>
        <fullName evidence="5">REJ domain-containing protein</fullName>
    </recommendedName>
</protein>
<dbReference type="Proteomes" id="UP000077266">
    <property type="component" value="Unassembled WGS sequence"/>
</dbReference>
<feature type="region of interest" description="Disordered" evidence="1">
    <location>
        <begin position="37"/>
        <end position="89"/>
    </location>
</feature>
<evidence type="ECO:0008006" key="5">
    <source>
        <dbReference type="Google" id="ProtNLM"/>
    </source>
</evidence>
<evidence type="ECO:0000256" key="2">
    <source>
        <dbReference type="SAM" id="SignalP"/>
    </source>
</evidence>
<proteinExistence type="predicted"/>
<organism evidence="3 4">
    <name type="scientific">Exidia glandulosa HHB12029</name>
    <dbReference type="NCBI Taxonomy" id="1314781"/>
    <lineage>
        <taxon>Eukaryota</taxon>
        <taxon>Fungi</taxon>
        <taxon>Dikarya</taxon>
        <taxon>Basidiomycota</taxon>
        <taxon>Agaricomycotina</taxon>
        <taxon>Agaricomycetes</taxon>
        <taxon>Auriculariales</taxon>
        <taxon>Exidiaceae</taxon>
        <taxon>Exidia</taxon>
    </lineage>
</organism>
<feature type="chain" id="PRO_5007857438" description="REJ domain-containing protein" evidence="2">
    <location>
        <begin position="20"/>
        <end position="121"/>
    </location>
</feature>
<accession>A0A165EXY2</accession>
<dbReference type="EMBL" id="KV426111">
    <property type="protein sequence ID" value="KZV87942.1"/>
    <property type="molecule type" value="Genomic_DNA"/>
</dbReference>
<evidence type="ECO:0000256" key="1">
    <source>
        <dbReference type="SAM" id="MobiDB-lite"/>
    </source>
</evidence>
<evidence type="ECO:0000313" key="4">
    <source>
        <dbReference type="Proteomes" id="UP000077266"/>
    </source>
</evidence>
<feature type="compositionally biased region" description="Low complexity" evidence="1">
    <location>
        <begin position="56"/>
        <end position="70"/>
    </location>
</feature>
<name>A0A165EXY2_EXIGL</name>
<reference evidence="3 4" key="1">
    <citation type="journal article" date="2016" name="Mol. Biol. Evol.">
        <title>Comparative Genomics of Early-Diverging Mushroom-Forming Fungi Provides Insights into the Origins of Lignocellulose Decay Capabilities.</title>
        <authorList>
            <person name="Nagy L.G."/>
            <person name="Riley R."/>
            <person name="Tritt A."/>
            <person name="Adam C."/>
            <person name="Daum C."/>
            <person name="Floudas D."/>
            <person name="Sun H."/>
            <person name="Yadav J.S."/>
            <person name="Pangilinan J."/>
            <person name="Larsson K.H."/>
            <person name="Matsuura K."/>
            <person name="Barry K."/>
            <person name="Labutti K."/>
            <person name="Kuo R."/>
            <person name="Ohm R.A."/>
            <person name="Bhattacharya S.S."/>
            <person name="Shirouzu T."/>
            <person name="Yoshinaga Y."/>
            <person name="Martin F.M."/>
            <person name="Grigoriev I.V."/>
            <person name="Hibbett D.S."/>
        </authorList>
    </citation>
    <scope>NUCLEOTIDE SEQUENCE [LARGE SCALE GENOMIC DNA]</scope>
    <source>
        <strain evidence="3 4">HHB12029</strain>
    </source>
</reference>
<feature type="compositionally biased region" description="Polar residues" evidence="1">
    <location>
        <begin position="76"/>
        <end position="89"/>
    </location>
</feature>
<dbReference type="AlphaFoldDB" id="A0A165EXY2"/>
<sequence>MRSFSFLLFAASRLPLAATATAVAATARATTRCTPLARTSAARTSGPTRTAKPGATRSFRSRVTSTRPSRAGTVSPRLSTSATDTRTVARSTGITTATRLTLTLTSARAARADPSVQFAFS</sequence>
<feature type="signal peptide" evidence="2">
    <location>
        <begin position="1"/>
        <end position="19"/>
    </location>
</feature>
<dbReference type="InParanoid" id="A0A165EXY2"/>
<keyword evidence="2" id="KW-0732">Signal</keyword>